<gene>
    <name evidence="2" type="ORF">LX78_01318</name>
</gene>
<dbReference type="EMBL" id="QGGP01000002">
    <property type="protein sequence ID" value="PWK19968.1"/>
    <property type="molecule type" value="Genomic_DNA"/>
</dbReference>
<dbReference type="InterPro" id="IPR016181">
    <property type="entry name" value="Acyl_CoA_acyltransferase"/>
</dbReference>
<evidence type="ECO:0000313" key="2">
    <source>
        <dbReference type="EMBL" id="PWK19968.1"/>
    </source>
</evidence>
<sequence length="415" mass="49126">MIKSSEENPFSCSIYESTWLKHFYNNQSSLNVNAIEGVQFIKHKYFPFLVNVGTNTTNGLVYSLNIKASDFKGGVYLIYDVPNYYKVKNENESRNLKIKKIRQYSGFATSLKDVQNSDEFINSKFSSGSRKRFRRSFRRLESCTKITYKTYYGEVSKDEYNILLEQFKSLIKKRYDELKMEVTLISRWPFFEDLLYPMIQNKKAAIFGIYSNGTPISLSMVFLNNDTLFNAVKAFDADYYKFNIGHLDISRILEWCLENNITTIDFSKGEYEYKTRWTNMKYYYECNIIYDSKSFVASSTALLLSKYFWLKQYLRDKNINLLYTKFKYGIKNLLDFKKEKSKFIIEDLNNFKLNGLQKEIDLIDPEFSFLKRITLDTLYSNPEPLSSIKAYISNNQNSEIYYVIGNKNKFTVRFR</sequence>
<evidence type="ECO:0000259" key="1">
    <source>
        <dbReference type="Pfam" id="PF13480"/>
    </source>
</evidence>
<dbReference type="Proteomes" id="UP000245430">
    <property type="component" value="Unassembled WGS sequence"/>
</dbReference>
<feature type="domain" description="BioF2-like acetyltransferase" evidence="1">
    <location>
        <begin position="129"/>
        <end position="274"/>
    </location>
</feature>
<keyword evidence="3" id="KW-1185">Reference proteome</keyword>
<accession>A0A316DR63</accession>
<keyword evidence="2" id="KW-0808">Transferase</keyword>
<dbReference type="InterPro" id="IPR038740">
    <property type="entry name" value="BioF2-like_GNAT_dom"/>
</dbReference>
<protein>
    <submittedName>
        <fullName evidence="2">Acetyltransferase (GNAT) family protein</fullName>
    </submittedName>
</protein>
<organism evidence="2 3">
    <name type="scientific">Xanthomarina spongicola</name>
    <dbReference type="NCBI Taxonomy" id="570520"/>
    <lineage>
        <taxon>Bacteria</taxon>
        <taxon>Pseudomonadati</taxon>
        <taxon>Bacteroidota</taxon>
        <taxon>Flavobacteriia</taxon>
        <taxon>Flavobacteriales</taxon>
        <taxon>Flavobacteriaceae</taxon>
        <taxon>Xanthomarina</taxon>
    </lineage>
</organism>
<dbReference type="RefSeq" id="WP_109681830.1">
    <property type="nucleotide sequence ID" value="NZ_QGGP01000002.1"/>
</dbReference>
<reference evidence="2 3" key="1">
    <citation type="submission" date="2018-05" db="EMBL/GenBank/DDBJ databases">
        <title>Genomic Encyclopedia of Archaeal and Bacterial Type Strains, Phase II (KMG-II): from individual species to whole genera.</title>
        <authorList>
            <person name="Goeker M."/>
        </authorList>
    </citation>
    <scope>NUCLEOTIDE SEQUENCE [LARGE SCALE GENOMIC DNA]</scope>
    <source>
        <strain evidence="2 3">DSM 22637</strain>
    </source>
</reference>
<name>A0A316DR63_9FLAO</name>
<proteinExistence type="predicted"/>
<dbReference type="GO" id="GO:0016740">
    <property type="term" value="F:transferase activity"/>
    <property type="evidence" value="ECO:0007669"/>
    <property type="project" value="UniProtKB-KW"/>
</dbReference>
<dbReference type="OrthoDB" id="1422531at2"/>
<dbReference type="SUPFAM" id="SSF55729">
    <property type="entry name" value="Acyl-CoA N-acyltransferases (Nat)"/>
    <property type="match status" value="1"/>
</dbReference>
<dbReference type="AlphaFoldDB" id="A0A316DR63"/>
<dbReference type="Gene3D" id="3.40.630.30">
    <property type="match status" value="1"/>
</dbReference>
<dbReference type="Pfam" id="PF13480">
    <property type="entry name" value="Acetyltransf_6"/>
    <property type="match status" value="1"/>
</dbReference>
<comment type="caution">
    <text evidence="2">The sequence shown here is derived from an EMBL/GenBank/DDBJ whole genome shotgun (WGS) entry which is preliminary data.</text>
</comment>
<evidence type="ECO:0000313" key="3">
    <source>
        <dbReference type="Proteomes" id="UP000245430"/>
    </source>
</evidence>